<protein>
    <submittedName>
        <fullName evidence="1">Uncharacterized protein</fullName>
    </submittedName>
</protein>
<proteinExistence type="predicted"/>
<dbReference type="RefSeq" id="WP_073549358.1">
    <property type="nucleotide sequence ID" value="NZ_CAWMVK010000041.1"/>
</dbReference>
<dbReference type="AlphaFoldDB" id="A0A1U7HUD7"/>
<evidence type="ECO:0000313" key="2">
    <source>
        <dbReference type="Proteomes" id="UP000185984"/>
    </source>
</evidence>
<organism evidence="1 2">
    <name type="scientific">Chroogloeocystis siderophila 5.2 s.c.1</name>
    <dbReference type="NCBI Taxonomy" id="247279"/>
    <lineage>
        <taxon>Bacteria</taxon>
        <taxon>Bacillati</taxon>
        <taxon>Cyanobacteriota</taxon>
        <taxon>Cyanophyceae</taxon>
        <taxon>Oscillatoriophycideae</taxon>
        <taxon>Chroococcales</taxon>
        <taxon>Chroococcaceae</taxon>
        <taxon>Chroogloeocystis</taxon>
    </lineage>
</organism>
<accession>A0A1U7HUD7</accession>
<dbReference type="OrthoDB" id="463986at2"/>
<keyword evidence="2" id="KW-1185">Reference proteome</keyword>
<comment type="caution">
    <text evidence="1">The sequence shown here is derived from an EMBL/GenBank/DDBJ whole genome shotgun (WGS) entry which is preliminary data.</text>
</comment>
<dbReference type="STRING" id="247279.NIES1031_10615"/>
<gene>
    <name evidence="1" type="ORF">NIES1031_10615</name>
</gene>
<dbReference type="Proteomes" id="UP000185984">
    <property type="component" value="Unassembled WGS sequence"/>
</dbReference>
<dbReference type="EMBL" id="MRCC01000007">
    <property type="protein sequence ID" value="OKH27148.1"/>
    <property type="molecule type" value="Genomic_DNA"/>
</dbReference>
<evidence type="ECO:0000313" key="1">
    <source>
        <dbReference type="EMBL" id="OKH27148.1"/>
    </source>
</evidence>
<name>A0A1U7HUD7_9CHRO</name>
<reference evidence="1 2" key="1">
    <citation type="submission" date="2016-11" db="EMBL/GenBank/DDBJ databases">
        <title>Draft Genome Sequences of Nine Cyanobacterial Strains from Diverse Habitats.</title>
        <authorList>
            <person name="Zhu T."/>
            <person name="Hou S."/>
            <person name="Lu X."/>
            <person name="Hess W.R."/>
        </authorList>
    </citation>
    <scope>NUCLEOTIDE SEQUENCE [LARGE SCALE GENOMIC DNA]</scope>
    <source>
        <strain evidence="1 2">5.2 s.c.1</strain>
    </source>
</reference>
<sequence>MTNNLESSTSMTISPETDALVEQEMAGQNADIKQETKALIEAIKKRAQSEIQAAQELTREAYLAAVRRAREAIEETKLIDPDRLEQSVQLIQQEAQKNWQSIADEIQHLGDRLSEAAKTAWAVLTQAESDTHHSDS</sequence>